<protein>
    <submittedName>
        <fullName evidence="2">Uncharacterized protein</fullName>
    </submittedName>
</protein>
<sequence length="344" mass="36333">MNSLVGTARRWPDWAPRAAQLWSVFYGALALHWLLGGRAGFPIANVRGDPPGGSITAAVVAAVLLLGCVAGILSAQSSSPRATFALVIATGTAAVGTFGLAVSGVGIIASGKVERPLALVAQLAALVGALLLFATTRVQSRRRRSRCPRCGGCHPLALRPAAPLVRRRSSRASTRTRRTAYLLLLGLLPWATVKVVWGCGGDALGVTSSEWRTSMDESDLSVLSRLLEHFGLDITVLAALVGVLLVHTLLHRWGLRLPRWLLLLPAWIGGVSLTLYGVPLTVWGSLTLVGVAPASDDPDPFTPTGLAWMILFGGLAFTTLGTALTLAARSYHRRTQPTCAPPPR</sequence>
<accession>A0ABY2BMT2</accession>
<comment type="caution">
    <text evidence="2">The sequence shown here is derived from an EMBL/GenBank/DDBJ whole genome shotgun (WGS) entry which is preliminary data.</text>
</comment>
<feature type="transmembrane region" description="Helical" evidence="1">
    <location>
        <begin position="117"/>
        <end position="136"/>
    </location>
</feature>
<keyword evidence="3" id="KW-1185">Reference proteome</keyword>
<feature type="transmembrane region" description="Helical" evidence="1">
    <location>
        <begin position="21"/>
        <end position="41"/>
    </location>
</feature>
<reference evidence="2 3" key="1">
    <citation type="journal article" date="2015" name="Stand. Genomic Sci.">
        <title>Genomic Encyclopedia of Bacterial and Archaeal Type Strains, Phase III: the genomes of soil and plant-associated and newly described type strains.</title>
        <authorList>
            <person name="Whitman W.B."/>
            <person name="Woyke T."/>
            <person name="Klenk H.P."/>
            <person name="Zhou Y."/>
            <person name="Lilburn T.G."/>
            <person name="Beck B.J."/>
            <person name="De Vos P."/>
            <person name="Vandamme P."/>
            <person name="Eisen J.A."/>
            <person name="Garrity G."/>
            <person name="Hugenholtz P."/>
            <person name="Kyrpides N.C."/>
        </authorList>
    </citation>
    <scope>NUCLEOTIDE SEQUENCE [LARGE SCALE GENOMIC DNA]</scope>
    <source>
        <strain evidence="2 3">VKM Ac-2538</strain>
    </source>
</reference>
<evidence type="ECO:0000256" key="1">
    <source>
        <dbReference type="SAM" id="Phobius"/>
    </source>
</evidence>
<feature type="transmembrane region" description="Helical" evidence="1">
    <location>
        <begin position="306"/>
        <end position="328"/>
    </location>
</feature>
<feature type="transmembrane region" description="Helical" evidence="1">
    <location>
        <begin position="85"/>
        <end position="111"/>
    </location>
</feature>
<organism evidence="2 3">
    <name type="scientific">Kribbella orskensis</name>
    <dbReference type="NCBI Taxonomy" id="2512216"/>
    <lineage>
        <taxon>Bacteria</taxon>
        <taxon>Bacillati</taxon>
        <taxon>Actinomycetota</taxon>
        <taxon>Actinomycetes</taxon>
        <taxon>Propionibacteriales</taxon>
        <taxon>Kribbellaceae</taxon>
        <taxon>Kribbella</taxon>
    </lineage>
</organism>
<dbReference type="RefSeq" id="WP_132189297.1">
    <property type="nucleotide sequence ID" value="NZ_SLWM01000005.1"/>
</dbReference>
<keyword evidence="1" id="KW-0812">Transmembrane</keyword>
<gene>
    <name evidence="2" type="ORF">EV644_105418</name>
</gene>
<keyword evidence="1" id="KW-1133">Transmembrane helix</keyword>
<evidence type="ECO:0000313" key="2">
    <source>
        <dbReference type="EMBL" id="TCO24384.1"/>
    </source>
</evidence>
<feature type="transmembrane region" description="Helical" evidence="1">
    <location>
        <begin position="179"/>
        <end position="197"/>
    </location>
</feature>
<evidence type="ECO:0000313" key="3">
    <source>
        <dbReference type="Proteomes" id="UP000295818"/>
    </source>
</evidence>
<feature type="transmembrane region" description="Helical" evidence="1">
    <location>
        <begin position="53"/>
        <end position="73"/>
    </location>
</feature>
<dbReference type="Proteomes" id="UP000295818">
    <property type="component" value="Unassembled WGS sequence"/>
</dbReference>
<feature type="transmembrane region" description="Helical" evidence="1">
    <location>
        <begin position="230"/>
        <end position="250"/>
    </location>
</feature>
<name>A0ABY2BMT2_9ACTN</name>
<dbReference type="EMBL" id="SLWM01000005">
    <property type="protein sequence ID" value="TCO24384.1"/>
    <property type="molecule type" value="Genomic_DNA"/>
</dbReference>
<proteinExistence type="predicted"/>
<feature type="transmembrane region" description="Helical" evidence="1">
    <location>
        <begin position="262"/>
        <end position="286"/>
    </location>
</feature>
<keyword evidence="1" id="KW-0472">Membrane</keyword>